<dbReference type="InterPro" id="IPR036291">
    <property type="entry name" value="NAD(P)-bd_dom_sf"/>
</dbReference>
<comment type="caution">
    <text evidence="2">The sequence shown here is derived from an EMBL/GenBank/DDBJ whole genome shotgun (WGS) entry which is preliminary data.</text>
</comment>
<evidence type="ECO:0000313" key="3">
    <source>
        <dbReference type="Proteomes" id="UP000197068"/>
    </source>
</evidence>
<evidence type="ECO:0000313" key="2">
    <source>
        <dbReference type="EMBL" id="GAW97086.1"/>
    </source>
</evidence>
<gene>
    <name evidence="2" type="ORF">MTCD1_02712</name>
</gene>
<dbReference type="PANTHER" id="PTHR43245">
    <property type="entry name" value="BIFUNCTIONAL POLYMYXIN RESISTANCE PROTEIN ARNA"/>
    <property type="match status" value="1"/>
</dbReference>
<dbReference type="Gene3D" id="3.40.50.720">
    <property type="entry name" value="NAD(P)-binding Rossmann-like Domain"/>
    <property type="match status" value="1"/>
</dbReference>
<dbReference type="InterPro" id="IPR050177">
    <property type="entry name" value="Lipid_A_modif_metabolic_enz"/>
</dbReference>
<organism evidence="2 3">
    <name type="scientific">Colwellia marinimaniae</name>
    <dbReference type="NCBI Taxonomy" id="1513592"/>
    <lineage>
        <taxon>Bacteria</taxon>
        <taxon>Pseudomonadati</taxon>
        <taxon>Pseudomonadota</taxon>
        <taxon>Gammaproteobacteria</taxon>
        <taxon>Alteromonadales</taxon>
        <taxon>Colwelliaceae</taxon>
        <taxon>Colwellia</taxon>
    </lineage>
</organism>
<proteinExistence type="predicted"/>
<dbReference type="EMBL" id="BDQM01000025">
    <property type="protein sequence ID" value="GAW97086.1"/>
    <property type="molecule type" value="Genomic_DNA"/>
</dbReference>
<accession>A0ABQ0MXI1</accession>
<dbReference type="RefSeq" id="WP_057181452.1">
    <property type="nucleotide sequence ID" value="NZ_BDQM01000025.1"/>
</dbReference>
<protein>
    <submittedName>
        <fullName evidence="2">Isoflavone reductase</fullName>
    </submittedName>
</protein>
<evidence type="ECO:0000259" key="1">
    <source>
        <dbReference type="Pfam" id="PF01370"/>
    </source>
</evidence>
<feature type="domain" description="NAD-dependent epimerase/dehydratase" evidence="1">
    <location>
        <begin position="3"/>
        <end position="207"/>
    </location>
</feature>
<dbReference type="InterPro" id="IPR001509">
    <property type="entry name" value="Epimerase_deHydtase"/>
</dbReference>
<dbReference type="SUPFAM" id="SSF51735">
    <property type="entry name" value="NAD(P)-binding Rossmann-fold domains"/>
    <property type="match status" value="1"/>
</dbReference>
<dbReference type="Pfam" id="PF01370">
    <property type="entry name" value="Epimerase"/>
    <property type="match status" value="1"/>
</dbReference>
<sequence length="290" mass="32925">MKILILGGSQFFGRKLVQLLLENNDEVTLLNRGNHADGFGEKIKRIICDRTDKTAFEEAIKQDYDLVFDLSCFDFEQAKHACEVFNGRVKKYLFTSSISAYVERNDHLSEEQFNPLDFELANKVGRKEHYGEAKRQAEISFIKFATFPVTSIRLPVIVDAEDYSLRLQRHVNSIKNGLPLYFDNLQGKISFISADDAAKTLFELAGKDFSGTINAASAKPITLQRFIEIIEKITNSKFILAKQKLDNNVSPYNNTGDWCLHCAKLQSLGIKLQEIEDYLPGMVESIHRTG</sequence>
<name>A0ABQ0MXI1_9GAMM</name>
<keyword evidence="3" id="KW-1185">Reference proteome</keyword>
<reference evidence="2 3" key="1">
    <citation type="submission" date="2017-06" db="EMBL/GenBank/DDBJ databases">
        <title>Whole Genome Sequences of Colwellia marinimaniae MTCD1.</title>
        <authorList>
            <person name="Kusumoto H."/>
            <person name="Inoue M."/>
            <person name="Tanikawa K."/>
            <person name="Maeji H."/>
            <person name="Cameron J.H."/>
            <person name="Bartlett D.H."/>
        </authorList>
    </citation>
    <scope>NUCLEOTIDE SEQUENCE [LARGE SCALE GENOMIC DNA]</scope>
    <source>
        <strain evidence="2 3">MTCD1</strain>
    </source>
</reference>
<dbReference type="Proteomes" id="UP000197068">
    <property type="component" value="Unassembled WGS sequence"/>
</dbReference>